<reference evidence="10" key="1">
    <citation type="submission" date="2020-12" db="EMBL/GenBank/DDBJ databases">
        <title>Metabolic potential, ecology and presence of endohyphal bacteria is reflected in genomic diversity of Mucoromycotina.</title>
        <authorList>
            <person name="Muszewska A."/>
            <person name="Okrasinska A."/>
            <person name="Steczkiewicz K."/>
            <person name="Drgas O."/>
            <person name="Orlowska M."/>
            <person name="Perlinska-Lenart U."/>
            <person name="Aleksandrzak-Piekarczyk T."/>
            <person name="Szatraj K."/>
            <person name="Zielenkiewicz U."/>
            <person name="Pilsyk S."/>
            <person name="Malc E."/>
            <person name="Mieczkowski P."/>
            <person name="Kruszewska J.S."/>
            <person name="Biernat P."/>
            <person name="Pawlowska J."/>
        </authorList>
    </citation>
    <scope>NUCLEOTIDE SEQUENCE</scope>
    <source>
        <strain evidence="10">WA0000067209</strain>
    </source>
</reference>
<evidence type="ECO:0000256" key="1">
    <source>
        <dbReference type="ARBA" id="ARBA00004629"/>
    </source>
</evidence>
<evidence type="ECO:0000256" key="7">
    <source>
        <dbReference type="ARBA" id="ARBA00023054"/>
    </source>
</evidence>
<dbReference type="GO" id="GO:0051301">
    <property type="term" value="P:cell division"/>
    <property type="evidence" value="ECO:0007669"/>
    <property type="project" value="UniProtKB-KW"/>
</dbReference>
<protein>
    <submittedName>
        <fullName evidence="10">Uncharacterized protein</fullName>
    </submittedName>
</protein>
<evidence type="ECO:0000256" key="9">
    <source>
        <dbReference type="ARBA" id="ARBA00023328"/>
    </source>
</evidence>
<dbReference type="EMBL" id="JAEPQZ010000018">
    <property type="protein sequence ID" value="KAG2172097.1"/>
    <property type="molecule type" value="Genomic_DNA"/>
</dbReference>
<keyword evidence="3" id="KW-0158">Chromosome</keyword>
<name>A0A8H7PDV6_MORIS</name>
<proteinExistence type="inferred from homology"/>
<gene>
    <name evidence="10" type="ORF">INT43_001574</name>
</gene>
<comment type="caution">
    <text evidence="10">The sequence shown here is derived from an EMBL/GenBank/DDBJ whole genome shotgun (WGS) entry which is preliminary data.</text>
</comment>
<comment type="subcellular location">
    <subcellularLocation>
        <location evidence="1">Chromosome</location>
        <location evidence="1">Centromere</location>
        <location evidence="1">Kinetochore</location>
    </subcellularLocation>
</comment>
<evidence type="ECO:0000313" key="11">
    <source>
        <dbReference type="Proteomes" id="UP000654370"/>
    </source>
</evidence>
<organism evidence="10 11">
    <name type="scientific">Mortierella isabellina</name>
    <name type="common">Filamentous fungus</name>
    <name type="synonym">Umbelopsis isabellina</name>
    <dbReference type="NCBI Taxonomy" id="91625"/>
    <lineage>
        <taxon>Eukaryota</taxon>
        <taxon>Fungi</taxon>
        <taxon>Fungi incertae sedis</taxon>
        <taxon>Mucoromycota</taxon>
        <taxon>Mucoromycotina</taxon>
        <taxon>Umbelopsidomycetes</taxon>
        <taxon>Umbelopsidales</taxon>
        <taxon>Umbelopsidaceae</taxon>
        <taxon>Umbelopsis</taxon>
    </lineage>
</organism>
<dbReference type="OrthoDB" id="1884855at2759"/>
<evidence type="ECO:0000256" key="5">
    <source>
        <dbReference type="ARBA" id="ARBA00022776"/>
    </source>
</evidence>
<dbReference type="GO" id="GO:0000444">
    <property type="term" value="C:MIS12/MIND type complex"/>
    <property type="evidence" value="ECO:0007669"/>
    <property type="project" value="TreeGrafter"/>
</dbReference>
<accession>A0A8H7PDV6</accession>
<keyword evidence="9" id="KW-0137">Centromere</keyword>
<dbReference type="AlphaFoldDB" id="A0A8H7PDV6"/>
<keyword evidence="11" id="KW-1185">Reference proteome</keyword>
<keyword evidence="8" id="KW-0131">Cell cycle</keyword>
<dbReference type="InterPro" id="IPR008685">
    <property type="entry name" value="Centromere_Mis12"/>
</dbReference>
<keyword evidence="6" id="KW-0995">Kinetochore</keyword>
<keyword evidence="5" id="KW-0498">Mitosis</keyword>
<keyword evidence="4" id="KW-0132">Cell division</keyword>
<evidence type="ECO:0000256" key="3">
    <source>
        <dbReference type="ARBA" id="ARBA00022454"/>
    </source>
</evidence>
<dbReference type="Proteomes" id="UP000654370">
    <property type="component" value="Unassembled WGS sequence"/>
</dbReference>
<dbReference type="GO" id="GO:0005634">
    <property type="term" value="C:nucleus"/>
    <property type="evidence" value="ECO:0007669"/>
    <property type="project" value="InterPro"/>
</dbReference>
<sequence>MSPPNAIARRYNHLELITEHLGYLPVRFTDDFYNACIGCMSKAVEGVEAFINTLPGDEKKKVEGVEKFDILLDNVFDKRFVVFEEFVFNNIFRLPDNLPITLSHNKNLNFTYTQAYEDHLDKELEEMRKNVIAQKALRFKLKSQIQSTDQLTKRLEYCQKELGFLSSIPKQHGISQIGDTMDLVSNQLQQLQSLMRPLKEFVADSEKMAYLSKEDVRAQYIKQDVRRQLRLFTDEHMDDQVVHDLVRQELVEKTTDIATLSDLQALKEHYV</sequence>
<evidence type="ECO:0000256" key="6">
    <source>
        <dbReference type="ARBA" id="ARBA00022838"/>
    </source>
</evidence>
<evidence type="ECO:0000313" key="10">
    <source>
        <dbReference type="EMBL" id="KAG2172097.1"/>
    </source>
</evidence>
<evidence type="ECO:0000256" key="4">
    <source>
        <dbReference type="ARBA" id="ARBA00022618"/>
    </source>
</evidence>
<dbReference type="PANTHER" id="PTHR14527">
    <property type="entry name" value="PROTEIN MIS12 HOMOLOG"/>
    <property type="match status" value="1"/>
</dbReference>
<evidence type="ECO:0000256" key="2">
    <source>
        <dbReference type="ARBA" id="ARBA00008643"/>
    </source>
</evidence>
<dbReference type="GO" id="GO:0051382">
    <property type="term" value="P:kinetochore assembly"/>
    <property type="evidence" value="ECO:0007669"/>
    <property type="project" value="TreeGrafter"/>
</dbReference>
<keyword evidence="7" id="KW-0175">Coiled coil</keyword>
<comment type="similarity">
    <text evidence="2">Belongs to the mis12 family.</text>
</comment>
<dbReference type="Pfam" id="PF05859">
    <property type="entry name" value="Mis12"/>
    <property type="match status" value="1"/>
</dbReference>
<dbReference type="GO" id="GO:0000070">
    <property type="term" value="P:mitotic sister chromatid segregation"/>
    <property type="evidence" value="ECO:0007669"/>
    <property type="project" value="TreeGrafter"/>
</dbReference>
<evidence type="ECO:0000256" key="8">
    <source>
        <dbReference type="ARBA" id="ARBA00023306"/>
    </source>
</evidence>
<dbReference type="PANTHER" id="PTHR14527:SF2">
    <property type="entry name" value="PROTEIN MIS12 HOMOLOG"/>
    <property type="match status" value="1"/>
</dbReference>